<gene>
    <name evidence="1" type="ORF">BKA59DRAFT_506933</name>
</gene>
<dbReference type="EMBL" id="JAGPXF010000002">
    <property type="protein sequence ID" value="KAH7256018.1"/>
    <property type="molecule type" value="Genomic_DNA"/>
</dbReference>
<dbReference type="AlphaFoldDB" id="A0A8K0S5Z3"/>
<dbReference type="OrthoDB" id="5362512at2759"/>
<protein>
    <submittedName>
        <fullName evidence="1">Uncharacterized protein</fullName>
    </submittedName>
</protein>
<dbReference type="Proteomes" id="UP000813427">
    <property type="component" value="Unassembled WGS sequence"/>
</dbReference>
<proteinExistence type="predicted"/>
<dbReference type="PANTHER" id="PTHR33112:SF16">
    <property type="entry name" value="HETEROKARYON INCOMPATIBILITY DOMAIN-CONTAINING PROTEIN"/>
    <property type="match status" value="1"/>
</dbReference>
<evidence type="ECO:0000313" key="1">
    <source>
        <dbReference type="EMBL" id="KAH7256018.1"/>
    </source>
</evidence>
<evidence type="ECO:0000313" key="2">
    <source>
        <dbReference type="Proteomes" id="UP000813427"/>
    </source>
</evidence>
<comment type="caution">
    <text evidence="1">The sequence shown here is derived from an EMBL/GenBank/DDBJ whole genome shotgun (WGS) entry which is preliminary data.</text>
</comment>
<keyword evidence="2" id="KW-1185">Reference proteome</keyword>
<dbReference type="PANTHER" id="PTHR33112">
    <property type="entry name" value="DOMAIN PROTEIN, PUTATIVE-RELATED"/>
    <property type="match status" value="1"/>
</dbReference>
<reference evidence="1" key="1">
    <citation type="journal article" date="2021" name="Nat. Commun.">
        <title>Genetic determinants of endophytism in the Arabidopsis root mycobiome.</title>
        <authorList>
            <person name="Mesny F."/>
            <person name="Miyauchi S."/>
            <person name="Thiergart T."/>
            <person name="Pickel B."/>
            <person name="Atanasova L."/>
            <person name="Karlsson M."/>
            <person name="Huettel B."/>
            <person name="Barry K.W."/>
            <person name="Haridas S."/>
            <person name="Chen C."/>
            <person name="Bauer D."/>
            <person name="Andreopoulos W."/>
            <person name="Pangilinan J."/>
            <person name="LaButti K."/>
            <person name="Riley R."/>
            <person name="Lipzen A."/>
            <person name="Clum A."/>
            <person name="Drula E."/>
            <person name="Henrissat B."/>
            <person name="Kohler A."/>
            <person name="Grigoriev I.V."/>
            <person name="Martin F.M."/>
            <person name="Hacquard S."/>
        </authorList>
    </citation>
    <scope>NUCLEOTIDE SEQUENCE</scope>
    <source>
        <strain evidence="1">MPI-SDFR-AT-0068</strain>
    </source>
</reference>
<organism evidence="1 2">
    <name type="scientific">Fusarium tricinctum</name>
    <dbReference type="NCBI Taxonomy" id="61284"/>
    <lineage>
        <taxon>Eukaryota</taxon>
        <taxon>Fungi</taxon>
        <taxon>Dikarya</taxon>
        <taxon>Ascomycota</taxon>
        <taxon>Pezizomycotina</taxon>
        <taxon>Sordariomycetes</taxon>
        <taxon>Hypocreomycetidae</taxon>
        <taxon>Hypocreales</taxon>
        <taxon>Nectriaceae</taxon>
        <taxon>Fusarium</taxon>
        <taxon>Fusarium tricinctum species complex</taxon>
    </lineage>
</organism>
<sequence length="374" mass="43250">MSSIYAFCAFSISAEYGRNPHESLFVDRFLQPPLIMPPSDESWAAVRESWENLGDDRYKANSNGSVNDPPAHTPRYQGLGYARTSSCTSYPAFLTAQSFLVLLHNVNENGPTELEEHEYRWFERLQPSMMEANPNLPEYARYEPLEWWLNAVADYSKRQLSFPEKDKLVAIAGIARVWNHERRFDYLAGIFRPHLPWALLWHREPNTVDPMHDKQPLGEESFTLGGVPTWSWTTCKFPVKSYPYTVTQFLLNGTVLVDIKSAQVELADKENPYGQVKSGKIELDGYLGCKKEFDKDWTYRVHYDGRFKEDEEAPWHLPVTWNHQAKHPDLFGLLLRNYQGSGLFYRVGYFIVPITVVSQDILEGKFTRSSITYV</sequence>
<accession>A0A8K0S5Z3</accession>
<name>A0A8K0S5Z3_9HYPO</name>